<comment type="function">
    <text evidence="9">Confers DNA tethering and processivity to DNA polymerases and other proteins. Acts as a clamp, forming a ring around DNA (a reaction catalyzed by the clamp-loading complex) which diffuses in an ATP-independent manner freely and bidirectionally along dsDNA. Initially characterized for its ability to contact the catalytic subunit of DNA polymerase III (Pol III), a complex, multichain enzyme responsible for most of the replicative synthesis in bacteria; Pol III exhibits 3'-5' exonuclease proofreading activity. The beta chain is required for initiation of replication as well as for processivity of DNA replication.</text>
</comment>
<evidence type="ECO:0000313" key="14">
    <source>
        <dbReference type="Proteomes" id="UP000215559"/>
    </source>
</evidence>
<dbReference type="EMBL" id="NOZP01000040">
    <property type="protein sequence ID" value="OYD16706.1"/>
    <property type="molecule type" value="Genomic_DNA"/>
</dbReference>
<dbReference type="SMART" id="SM00480">
    <property type="entry name" value="POL3Bc"/>
    <property type="match status" value="1"/>
</dbReference>
<feature type="domain" description="DNA polymerase III beta sliding clamp C-terminal" evidence="12">
    <location>
        <begin position="240"/>
        <end position="349"/>
    </location>
</feature>
<evidence type="ECO:0000259" key="11">
    <source>
        <dbReference type="Pfam" id="PF02767"/>
    </source>
</evidence>
<dbReference type="GO" id="GO:0003887">
    <property type="term" value="F:DNA-directed DNA polymerase activity"/>
    <property type="evidence" value="ECO:0007669"/>
    <property type="project" value="UniProtKB-UniRule"/>
</dbReference>
<evidence type="ECO:0000256" key="7">
    <source>
        <dbReference type="ARBA" id="ARBA00022932"/>
    </source>
</evidence>
<evidence type="ECO:0000256" key="2">
    <source>
        <dbReference type="ARBA" id="ARBA00010752"/>
    </source>
</evidence>
<evidence type="ECO:0000259" key="10">
    <source>
        <dbReference type="Pfam" id="PF00712"/>
    </source>
</evidence>
<dbReference type="GO" id="GO:0005737">
    <property type="term" value="C:cytoplasm"/>
    <property type="evidence" value="ECO:0007669"/>
    <property type="project" value="UniProtKB-SubCell"/>
</dbReference>
<accession>A0A235BWY3</accession>
<organism evidence="13 14">
    <name type="scientific">candidate division WOR-3 bacterium JGI_Cruoil_03_51_56</name>
    <dbReference type="NCBI Taxonomy" id="1973747"/>
    <lineage>
        <taxon>Bacteria</taxon>
        <taxon>Bacteria division WOR-3</taxon>
    </lineage>
</organism>
<keyword evidence="5 9" id="KW-0548">Nucleotidyltransferase</keyword>
<feature type="domain" description="DNA polymerase III beta sliding clamp central" evidence="11">
    <location>
        <begin position="132"/>
        <end position="237"/>
    </location>
</feature>
<dbReference type="SUPFAM" id="SSF55979">
    <property type="entry name" value="DNA clamp"/>
    <property type="match status" value="3"/>
</dbReference>
<dbReference type="NCBIfam" id="TIGR00663">
    <property type="entry name" value="dnan"/>
    <property type="match status" value="1"/>
</dbReference>
<keyword evidence="8" id="KW-0238">DNA-binding</keyword>
<comment type="subcellular location">
    <subcellularLocation>
        <location evidence="1 9">Cytoplasm</location>
    </subcellularLocation>
</comment>
<name>A0A235BWY3_UNCW3</name>
<dbReference type="InterPro" id="IPR022634">
    <property type="entry name" value="DNA_polIII_beta_N"/>
</dbReference>
<keyword evidence="3 9" id="KW-0963">Cytoplasm</keyword>
<dbReference type="CDD" id="cd00140">
    <property type="entry name" value="beta_clamp"/>
    <property type="match status" value="1"/>
</dbReference>
<proteinExistence type="inferred from homology"/>
<comment type="similarity">
    <text evidence="2 9">Belongs to the beta sliding clamp family.</text>
</comment>
<dbReference type="InterPro" id="IPR001001">
    <property type="entry name" value="DNA_polIII_beta"/>
</dbReference>
<keyword evidence="6 9" id="KW-0235">DNA replication</keyword>
<keyword evidence="7 9" id="KW-0239">DNA-directed DNA polymerase</keyword>
<evidence type="ECO:0000256" key="5">
    <source>
        <dbReference type="ARBA" id="ARBA00022695"/>
    </source>
</evidence>
<reference evidence="13 14" key="1">
    <citation type="submission" date="2017-07" db="EMBL/GenBank/DDBJ databases">
        <title>Recovery of genomes from metagenomes via a dereplication, aggregation, and scoring strategy.</title>
        <authorList>
            <person name="Sieber C.M."/>
            <person name="Probst A.J."/>
            <person name="Sharrar A."/>
            <person name="Thomas B.C."/>
            <person name="Hess M."/>
            <person name="Tringe S.G."/>
            <person name="Banfield J.F."/>
        </authorList>
    </citation>
    <scope>NUCLEOTIDE SEQUENCE [LARGE SCALE GENOMIC DNA]</scope>
    <source>
        <strain evidence="13">JGI_Cruoil_03_51_56</strain>
    </source>
</reference>
<evidence type="ECO:0000256" key="1">
    <source>
        <dbReference type="ARBA" id="ARBA00004496"/>
    </source>
</evidence>
<dbReference type="Proteomes" id="UP000215559">
    <property type="component" value="Unassembled WGS sequence"/>
</dbReference>
<dbReference type="Pfam" id="PF00712">
    <property type="entry name" value="DNA_pol3_beta"/>
    <property type="match status" value="1"/>
</dbReference>
<dbReference type="GO" id="GO:0003677">
    <property type="term" value="F:DNA binding"/>
    <property type="evidence" value="ECO:0007669"/>
    <property type="project" value="UniProtKB-UniRule"/>
</dbReference>
<dbReference type="GO" id="GO:0009360">
    <property type="term" value="C:DNA polymerase III complex"/>
    <property type="evidence" value="ECO:0007669"/>
    <property type="project" value="InterPro"/>
</dbReference>
<dbReference type="GO" id="GO:0008408">
    <property type="term" value="F:3'-5' exonuclease activity"/>
    <property type="evidence" value="ECO:0007669"/>
    <property type="project" value="InterPro"/>
</dbReference>
<evidence type="ECO:0000313" key="13">
    <source>
        <dbReference type="EMBL" id="OYD16706.1"/>
    </source>
</evidence>
<comment type="caution">
    <text evidence="13">The sequence shown here is derived from an EMBL/GenBank/DDBJ whole genome shotgun (WGS) entry which is preliminary data.</text>
</comment>
<evidence type="ECO:0000259" key="12">
    <source>
        <dbReference type="Pfam" id="PF02768"/>
    </source>
</evidence>
<evidence type="ECO:0000256" key="4">
    <source>
        <dbReference type="ARBA" id="ARBA00022679"/>
    </source>
</evidence>
<dbReference type="Gene3D" id="3.70.10.10">
    <property type="match status" value="1"/>
</dbReference>
<dbReference type="AlphaFoldDB" id="A0A235BWY3"/>
<evidence type="ECO:0000256" key="9">
    <source>
        <dbReference type="PIRNR" id="PIRNR000804"/>
    </source>
</evidence>
<dbReference type="GO" id="GO:0006271">
    <property type="term" value="P:DNA strand elongation involved in DNA replication"/>
    <property type="evidence" value="ECO:0007669"/>
    <property type="project" value="TreeGrafter"/>
</dbReference>
<dbReference type="Gene3D" id="3.10.150.10">
    <property type="entry name" value="DNA Polymerase III, subunit A, domain 2"/>
    <property type="match status" value="1"/>
</dbReference>
<evidence type="ECO:0000256" key="6">
    <source>
        <dbReference type="ARBA" id="ARBA00022705"/>
    </source>
</evidence>
<dbReference type="InterPro" id="IPR046938">
    <property type="entry name" value="DNA_clamp_sf"/>
</dbReference>
<dbReference type="Pfam" id="PF02767">
    <property type="entry name" value="DNA_pol3_beta_2"/>
    <property type="match status" value="1"/>
</dbReference>
<protein>
    <recommendedName>
        <fullName evidence="9">Beta sliding clamp</fullName>
    </recommendedName>
</protein>
<dbReference type="PANTHER" id="PTHR30478:SF0">
    <property type="entry name" value="BETA SLIDING CLAMP"/>
    <property type="match status" value="1"/>
</dbReference>
<gene>
    <name evidence="13" type="primary">dnaN</name>
    <name evidence="13" type="ORF">CH330_02045</name>
</gene>
<feature type="domain" description="DNA polymerase III beta sliding clamp N-terminal" evidence="10">
    <location>
        <begin position="1"/>
        <end position="119"/>
    </location>
</feature>
<comment type="subunit">
    <text evidence="9">Forms a ring-shaped head-to-tail homodimer around DNA.</text>
</comment>
<evidence type="ECO:0000256" key="3">
    <source>
        <dbReference type="ARBA" id="ARBA00022490"/>
    </source>
</evidence>
<dbReference type="InterPro" id="IPR022637">
    <property type="entry name" value="DNA_polIII_beta_cen"/>
</dbReference>
<evidence type="ECO:0000256" key="8">
    <source>
        <dbReference type="ARBA" id="ARBA00023125"/>
    </source>
</evidence>
<keyword evidence="4 9" id="KW-0808">Transferase</keyword>
<dbReference type="Pfam" id="PF02768">
    <property type="entry name" value="DNA_pol3_beta_3"/>
    <property type="match status" value="1"/>
</dbReference>
<dbReference type="PANTHER" id="PTHR30478">
    <property type="entry name" value="DNA POLYMERASE III SUBUNIT BETA"/>
    <property type="match status" value="1"/>
</dbReference>
<sequence length="365" mass="40434">MRCEIDRGILADMLAVVVNTLPSRTTYPVLQNVMLEVAGGKLAVSGTDLDSYVRKEFALTGKFEEGKAVLPGRKLMEMVRELGEANVLFFSKDSNVHVEAGNSKAVFAGLDPAEFPEMPKLPEGTPLEFPIATITELFDAVSFAVSRDESRPAMGGVDWEVSKSAMKMVATDGHRLSFVRRKGKFPATFKLIVSPKALALLPREQDVVKVYSDPGKIGLVTQDTMVIGRPIEGPYPDYERVIPQKDYPFKAIVKHDAFVAVLRRAAIFAHPVGKLVALDFKKDKVIIQAETPEIGSSEEELICEYNGEPVRIGFNAGYLLEIFRHLNSEKVVIELQNPLSAGLLKPLEKKPEYDETFLLMPIRLD</sequence>
<dbReference type="PIRSF" id="PIRSF000804">
    <property type="entry name" value="DNA_pol_III_b"/>
    <property type="match status" value="1"/>
</dbReference>
<dbReference type="InterPro" id="IPR022635">
    <property type="entry name" value="DNA_polIII_beta_C"/>
</dbReference>